<feature type="transmembrane region" description="Helical" evidence="14">
    <location>
        <begin position="551"/>
        <end position="569"/>
    </location>
</feature>
<dbReference type="Pfam" id="PF02361">
    <property type="entry name" value="CbiQ"/>
    <property type="match status" value="1"/>
</dbReference>
<evidence type="ECO:0000256" key="5">
    <source>
        <dbReference type="ARBA" id="ARBA00022475"/>
    </source>
</evidence>
<name>A0A233VWP3_FINMA</name>
<organism evidence="16 17">
    <name type="scientific">Finegoldia magna</name>
    <name type="common">Peptostreptococcus magnus</name>
    <dbReference type="NCBI Taxonomy" id="1260"/>
    <lineage>
        <taxon>Bacteria</taxon>
        <taxon>Bacillati</taxon>
        <taxon>Bacillota</taxon>
        <taxon>Tissierellia</taxon>
        <taxon>Tissierellales</taxon>
        <taxon>Peptoniphilaceae</taxon>
        <taxon>Finegoldia</taxon>
    </lineage>
</organism>
<evidence type="ECO:0000259" key="15">
    <source>
        <dbReference type="PROSITE" id="PS50893"/>
    </source>
</evidence>
<evidence type="ECO:0000256" key="6">
    <source>
        <dbReference type="ARBA" id="ARBA00022692"/>
    </source>
</evidence>
<keyword evidence="8" id="KW-0547">Nucleotide-binding</keyword>
<evidence type="ECO:0000256" key="3">
    <source>
        <dbReference type="ARBA" id="ARBA00005417"/>
    </source>
</evidence>
<dbReference type="Gene3D" id="3.40.50.300">
    <property type="entry name" value="P-loop containing nucleotide triphosphate hydrolases"/>
    <property type="match status" value="2"/>
</dbReference>
<dbReference type="InterPro" id="IPR027417">
    <property type="entry name" value="P-loop_NTPase"/>
</dbReference>
<comment type="function">
    <text evidence="13">Probably part of an ABC transporter complex. Responsible for energy coupling to the transport system.</text>
</comment>
<evidence type="ECO:0000256" key="12">
    <source>
        <dbReference type="ARBA" id="ARBA00023136"/>
    </source>
</evidence>
<gene>
    <name evidence="16" type="ORF">B9N56_07735</name>
</gene>
<keyword evidence="4" id="KW-0813">Transport</keyword>
<dbReference type="EMBL" id="NDYI01000023">
    <property type="protein sequence ID" value="OXZ36831.1"/>
    <property type="molecule type" value="Genomic_DNA"/>
</dbReference>
<dbReference type="InterPro" id="IPR003439">
    <property type="entry name" value="ABC_transporter-like_ATP-bd"/>
</dbReference>
<keyword evidence="12 14" id="KW-0472">Membrane</keyword>
<accession>A0A233VWP3</accession>
<dbReference type="PROSITE" id="PS50893">
    <property type="entry name" value="ABC_TRANSPORTER_2"/>
    <property type="match status" value="2"/>
</dbReference>
<proteinExistence type="inferred from homology"/>
<dbReference type="AlphaFoldDB" id="A0A233VWP3"/>
<evidence type="ECO:0000256" key="14">
    <source>
        <dbReference type="SAM" id="Phobius"/>
    </source>
</evidence>
<feature type="domain" description="ABC transporter" evidence="15">
    <location>
        <begin position="6"/>
        <end position="250"/>
    </location>
</feature>
<keyword evidence="10" id="KW-1278">Translocase</keyword>
<evidence type="ECO:0000256" key="1">
    <source>
        <dbReference type="ARBA" id="ARBA00004141"/>
    </source>
</evidence>
<dbReference type="InterPro" id="IPR050095">
    <property type="entry name" value="ECF_ABC_transporter_ATP-bd"/>
</dbReference>
<dbReference type="GO" id="GO:0043190">
    <property type="term" value="C:ATP-binding cassette (ABC) transporter complex"/>
    <property type="evidence" value="ECO:0007669"/>
    <property type="project" value="TreeGrafter"/>
</dbReference>
<feature type="transmembrane region" description="Helical" evidence="14">
    <location>
        <begin position="699"/>
        <end position="720"/>
    </location>
</feature>
<feature type="domain" description="ABC transporter" evidence="15">
    <location>
        <begin position="272"/>
        <end position="494"/>
    </location>
</feature>
<comment type="similarity">
    <text evidence="3">Belongs to the ABC transporter superfamily.</text>
</comment>
<dbReference type="InterPro" id="IPR015856">
    <property type="entry name" value="ABC_transpr_CbiO/EcfA_su"/>
</dbReference>
<dbReference type="PANTHER" id="PTHR43553:SF23">
    <property type="entry name" value="ABC TRANSPORTER ATP-BINDING COMPONENT"/>
    <property type="match status" value="1"/>
</dbReference>
<dbReference type="InterPro" id="IPR003339">
    <property type="entry name" value="ABC/ECF_trnsptr_transmembrane"/>
</dbReference>
<dbReference type="GO" id="GO:0042626">
    <property type="term" value="F:ATPase-coupled transmembrane transporter activity"/>
    <property type="evidence" value="ECO:0007669"/>
    <property type="project" value="TreeGrafter"/>
</dbReference>
<dbReference type="CDD" id="cd03225">
    <property type="entry name" value="ABC_cobalt_CbiO_domain1"/>
    <property type="match status" value="1"/>
</dbReference>
<sequence length="721" mass="82450">MYDKGKKDENILDFKIDFSYEGKKEKSLDDVIGSISKGDCIVLCGESGCGKSTLLRCLNHLIPEFYDGIFNGYILVNSNNIENKNIGEVGELISSVFQDPRSQFFTMESDTEVSFGLENKGLSHEIIKRRTEEAFSKFGLEYLKNREVFKLSSGERQLIAIMSAWAMDTDIILLDEPTANLDYLAIEKLKNILLLLKEDGKTLIISEHRLYYLKELADEYWLIKNGSFYEKYDKDDFKIFSKDELNNLCLRVTDLKQIEVQKKCSNVVNDKLEVKNISFGYKKQHILNDLSFTAYLGEVTCLIGKNGSGKTTLGKCICGLLKPQKGRVFLKGKEMSHGQLSQDSLFIMQEAEFQFFTNSVLSELKYGVNRNKYDEIEALLKKFDMWKYRDRHPFSLSGGQMQKLTLMMAYLSDKSVVILDEPTSGMDKRSLDTVVGLINDMKKKKIVITISHDLEFISSVADKCLELDDGTIQRICEVKENRDIESIKSIFEKDLEHQPPAKREKNLLDPRTNILFWLLCMVAVGIDNKSLIFECNLLALVFSLANRRYKTLGITSVIIGLIYGLEIIYPNEITIFTANLFPRFILIFLLFPIILGGRGTTNMLAGLRKIRIPEKLLLILAVSFRFFPVLRNDFKLLTQVLRNRGNCKHKNIIKEKIDYLEALIVSLIFRVIRIGETLSASAETRGIALNHKKSSYVTLQFNLCDYILMIGMIVILMINIL</sequence>
<keyword evidence="6 14" id="KW-0812">Transmembrane</keyword>
<dbReference type="Pfam" id="PF00005">
    <property type="entry name" value="ABC_tran"/>
    <property type="match status" value="2"/>
</dbReference>
<dbReference type="GO" id="GO:0016887">
    <property type="term" value="F:ATP hydrolysis activity"/>
    <property type="evidence" value="ECO:0007669"/>
    <property type="project" value="InterPro"/>
</dbReference>
<keyword evidence="5" id="KW-1003">Cell membrane</keyword>
<evidence type="ECO:0000256" key="2">
    <source>
        <dbReference type="ARBA" id="ARBA00004202"/>
    </source>
</evidence>
<feature type="transmembrane region" description="Helical" evidence="14">
    <location>
        <begin position="575"/>
        <end position="595"/>
    </location>
</feature>
<feature type="transmembrane region" description="Helical" evidence="14">
    <location>
        <begin position="514"/>
        <end position="539"/>
    </location>
</feature>
<evidence type="ECO:0000256" key="13">
    <source>
        <dbReference type="ARBA" id="ARBA00025157"/>
    </source>
</evidence>
<protein>
    <submittedName>
        <fullName evidence="16">Cobalt ABC transporter</fullName>
    </submittedName>
</protein>
<dbReference type="PANTHER" id="PTHR43553">
    <property type="entry name" value="HEAVY METAL TRANSPORTER"/>
    <property type="match status" value="1"/>
</dbReference>
<evidence type="ECO:0000256" key="11">
    <source>
        <dbReference type="ARBA" id="ARBA00022989"/>
    </source>
</evidence>
<comment type="caution">
    <text evidence="16">The sequence shown here is derived from an EMBL/GenBank/DDBJ whole genome shotgun (WGS) entry which is preliminary data.</text>
</comment>
<evidence type="ECO:0000256" key="8">
    <source>
        <dbReference type="ARBA" id="ARBA00022741"/>
    </source>
</evidence>
<keyword evidence="11 14" id="KW-1133">Transmembrane helix</keyword>
<dbReference type="SMART" id="SM00382">
    <property type="entry name" value="AAA"/>
    <property type="match status" value="2"/>
</dbReference>
<evidence type="ECO:0000256" key="4">
    <source>
        <dbReference type="ARBA" id="ARBA00022448"/>
    </source>
</evidence>
<comment type="subcellular location">
    <subcellularLocation>
        <location evidence="2">Cell membrane</location>
        <topology evidence="2">Peripheral membrane protein</topology>
    </subcellularLocation>
    <subcellularLocation>
        <location evidence="1">Membrane</location>
        <topology evidence="1">Multi-pass membrane protein</topology>
    </subcellularLocation>
</comment>
<evidence type="ECO:0000313" key="16">
    <source>
        <dbReference type="EMBL" id="OXZ36831.1"/>
    </source>
</evidence>
<dbReference type="SUPFAM" id="SSF52540">
    <property type="entry name" value="P-loop containing nucleoside triphosphate hydrolases"/>
    <property type="match status" value="2"/>
</dbReference>
<dbReference type="GO" id="GO:0005524">
    <property type="term" value="F:ATP binding"/>
    <property type="evidence" value="ECO:0007669"/>
    <property type="project" value="UniProtKB-KW"/>
</dbReference>
<keyword evidence="9" id="KW-0067">ATP-binding</keyword>
<keyword evidence="7" id="KW-0677">Repeat</keyword>
<evidence type="ECO:0000256" key="9">
    <source>
        <dbReference type="ARBA" id="ARBA00022840"/>
    </source>
</evidence>
<evidence type="ECO:0000313" key="17">
    <source>
        <dbReference type="Proteomes" id="UP000215361"/>
    </source>
</evidence>
<dbReference type="CDD" id="cd16914">
    <property type="entry name" value="EcfT"/>
    <property type="match status" value="1"/>
</dbReference>
<reference evidence="17" key="1">
    <citation type="submission" date="2017-04" db="EMBL/GenBank/DDBJ databases">
        <title>Finegoldia magna isolated from orthopedic joint implant-associated infections.</title>
        <authorList>
            <person name="Bjorklund S."/>
            <person name="Bruggemann H."/>
            <person name="Jensen A."/>
            <person name="Hellmark B."/>
            <person name="Soderquist B."/>
        </authorList>
    </citation>
    <scope>NUCLEOTIDE SEQUENCE [LARGE SCALE GENOMIC DNA]</scope>
    <source>
        <strain evidence="17">08T492</strain>
    </source>
</reference>
<dbReference type="Proteomes" id="UP000215361">
    <property type="component" value="Unassembled WGS sequence"/>
</dbReference>
<evidence type="ECO:0000256" key="10">
    <source>
        <dbReference type="ARBA" id="ARBA00022967"/>
    </source>
</evidence>
<evidence type="ECO:0000256" key="7">
    <source>
        <dbReference type="ARBA" id="ARBA00022737"/>
    </source>
</evidence>
<dbReference type="RefSeq" id="WP_094202953.1">
    <property type="nucleotide sequence ID" value="NZ_NDYI01000023.1"/>
</dbReference>
<dbReference type="InterPro" id="IPR003593">
    <property type="entry name" value="AAA+_ATPase"/>
</dbReference>